<feature type="domain" description="Trimeric autotransporter adhesin YadA-like head" evidence="1">
    <location>
        <begin position="122"/>
        <end position="148"/>
    </location>
</feature>
<reference evidence="4 5" key="1">
    <citation type="submission" date="2018-11" db="EMBL/GenBank/DDBJ databases">
        <title>Genomic Encyclopedia of Type Strains, Phase IV (KMG-IV): sequencing the most valuable type-strain genomes for metagenomic binning, comparative biology and taxonomic classification.</title>
        <authorList>
            <person name="Goeker M."/>
        </authorList>
    </citation>
    <scope>NUCLEOTIDE SEQUENCE [LARGE SCALE GENOMIC DNA]</scope>
    <source>
        <strain evidence="4 5">DSM 27238</strain>
    </source>
</reference>
<feature type="domain" description="Trimeric autotransporter adhesin YadA-like head" evidence="1">
    <location>
        <begin position="207"/>
        <end position="232"/>
    </location>
</feature>
<evidence type="ECO:0000313" key="5">
    <source>
        <dbReference type="Proteomes" id="UP000281691"/>
    </source>
</evidence>
<dbReference type="InterPro" id="IPR037174">
    <property type="entry name" value="Trimeric_adhesin"/>
</dbReference>
<gene>
    <name evidence="4" type="ORF">EDC46_1703</name>
</gene>
<dbReference type="Gene3D" id="2.150.10.10">
    <property type="entry name" value="Serralysin-like metalloprotease, C-terminal"/>
    <property type="match status" value="2"/>
</dbReference>
<dbReference type="SUPFAM" id="SSF101967">
    <property type="entry name" value="Adhesin YadA, collagen-binding domain"/>
    <property type="match status" value="3"/>
</dbReference>
<evidence type="ECO:0000259" key="1">
    <source>
        <dbReference type="Pfam" id="PF05658"/>
    </source>
</evidence>
<protein>
    <submittedName>
        <fullName evidence="4">Trimeric autotransporter adhesin</fullName>
    </submittedName>
</protein>
<sequence length="649" mass="65351">MNKIFRVVWNQATQTWVAVSELAKGRAKSSSNSKDKQKSINLNKALLATSLLSVVGVSSSVMAEVSTLGTQIKTETASLEGNAPLLAFGDGSLAKDANAMALGNQATADGEGTLALGKHAHASGKGAMVIGYKSVTLAQDALAFGNEAIANAKNSLVIGNKSNATEKQAVAIGIGTNANGDNSVALGSQAHTTGKQSIAFGVKANSTGIQSIAFGGFANALETASIAFGSNSNSSGYASVALGLRSQASAKDSMAFGTDSAATAVEAIAIGKGAEAKQENALSLGRGAIVNNPNGVAIGSNSVDRAAVPTSSATVNGIVYEGFKGNNPTSVVSIGSEGNERQLVNVAAGQISSKSTDAINGSQLYLVANEAAKHTTVNGTGPIKIETGVNNSGGKNYEVSVETAPVTANPAGNIIIPTDKDSLITAENVAKAINASGWIVKANGDNATGSSNQTVHPGDQVVFEAGKNMKLEQNGSTFVYKTADDVSFNNVTATNKIGIDNGPSLSPTGIDAAGKPITNVANGTNGTDAVNLSQLNASKANVVAGTNIHDVAKNTDANGTTYTINANGTTVANGSDKIAVTSSQEANNTTKYTVDLSQSAKDDIQKGVDANTTVSTKGLTFNGDSGTTGIKKLGDTVNVTGDSNIETVA</sequence>
<dbReference type="AlphaFoldDB" id="A0A3N4W6A8"/>
<dbReference type="InterPro" id="IPR008640">
    <property type="entry name" value="Adhesin_Head_dom"/>
</dbReference>
<name>A0A3N4W6A8_9PAST</name>
<dbReference type="InterPro" id="IPR024973">
    <property type="entry name" value="ESPR"/>
</dbReference>
<dbReference type="Pfam" id="PF05662">
    <property type="entry name" value="YadA_stalk"/>
    <property type="match status" value="2"/>
</dbReference>
<dbReference type="Pfam" id="PF13018">
    <property type="entry name" value="ESPR"/>
    <property type="match status" value="1"/>
</dbReference>
<feature type="domain" description="Trimeric autotransporter adhesin YadA-like stalk" evidence="2">
    <location>
        <begin position="342"/>
        <end position="378"/>
    </location>
</feature>
<evidence type="ECO:0000259" key="3">
    <source>
        <dbReference type="Pfam" id="PF13018"/>
    </source>
</evidence>
<evidence type="ECO:0000313" key="4">
    <source>
        <dbReference type="EMBL" id="RPE80744.1"/>
    </source>
</evidence>
<feature type="domain" description="Trimeric autotransporter adhesin YadA-like head" evidence="1">
    <location>
        <begin position="276"/>
        <end position="302"/>
    </location>
</feature>
<dbReference type="RefSeq" id="WP_282956948.1">
    <property type="nucleotide sequence ID" value="NZ_RKQP01000008.1"/>
</dbReference>
<feature type="domain" description="Trimeric autotransporter adhesin YadA-like head" evidence="1">
    <location>
        <begin position="150"/>
        <end position="173"/>
    </location>
</feature>
<dbReference type="GO" id="GO:0019867">
    <property type="term" value="C:outer membrane"/>
    <property type="evidence" value="ECO:0007669"/>
    <property type="project" value="InterPro"/>
</dbReference>
<dbReference type="Pfam" id="PF05658">
    <property type="entry name" value="YadA_head"/>
    <property type="match status" value="7"/>
</dbReference>
<dbReference type="Gene3D" id="3.90.1780.10">
    <property type="entry name" value="Trimeric adhesin"/>
    <property type="match status" value="1"/>
</dbReference>
<accession>A0A3N4W6A8</accession>
<dbReference type="CDD" id="cd12820">
    <property type="entry name" value="LbR_YadA-like"/>
    <property type="match status" value="1"/>
</dbReference>
<feature type="domain" description="Trimeric autotransporter adhesin YadA-like head" evidence="1">
    <location>
        <begin position="248"/>
        <end position="274"/>
    </location>
</feature>
<feature type="domain" description="Trimeric autotransporter adhesin YadA-like stalk" evidence="2">
    <location>
        <begin position="517"/>
        <end position="548"/>
    </location>
</feature>
<dbReference type="InterPro" id="IPR011049">
    <property type="entry name" value="Serralysin-like_metalloprot_C"/>
</dbReference>
<comment type="caution">
    <text evidence="4">The sequence shown here is derived from an EMBL/GenBank/DDBJ whole genome shotgun (WGS) entry which is preliminary data.</text>
</comment>
<feature type="domain" description="Trimeric autotransporter adhesin YadA-like head" evidence="1">
    <location>
        <begin position="98"/>
        <end position="120"/>
    </location>
</feature>
<evidence type="ECO:0000259" key="2">
    <source>
        <dbReference type="Pfam" id="PF05662"/>
    </source>
</evidence>
<proteinExistence type="predicted"/>
<feature type="domain" description="ESPR" evidence="3">
    <location>
        <begin position="1"/>
        <end position="37"/>
    </location>
</feature>
<dbReference type="InterPro" id="IPR008635">
    <property type="entry name" value="Coiled_stalk_dom"/>
</dbReference>
<dbReference type="Gene3D" id="1.20.5.170">
    <property type="match status" value="1"/>
</dbReference>
<feature type="domain" description="Trimeric autotransporter adhesin YadA-like head" evidence="1">
    <location>
        <begin position="178"/>
        <end position="202"/>
    </location>
</feature>
<organism evidence="4 5">
    <name type="scientific">Vespertiliibacter pulmonis</name>
    <dbReference type="NCBI Taxonomy" id="1443036"/>
    <lineage>
        <taxon>Bacteria</taxon>
        <taxon>Pseudomonadati</taxon>
        <taxon>Pseudomonadota</taxon>
        <taxon>Gammaproteobacteria</taxon>
        <taxon>Pasteurellales</taxon>
        <taxon>Pasteurellaceae</taxon>
        <taxon>Vespertiliibacter</taxon>
    </lineage>
</organism>
<keyword evidence="5" id="KW-1185">Reference proteome</keyword>
<dbReference type="Proteomes" id="UP000281691">
    <property type="component" value="Unassembled WGS sequence"/>
</dbReference>
<dbReference type="EMBL" id="RKQP01000008">
    <property type="protein sequence ID" value="RPE80744.1"/>
    <property type="molecule type" value="Genomic_DNA"/>
</dbReference>
<feature type="non-terminal residue" evidence="4">
    <location>
        <position position="649"/>
    </location>
</feature>